<dbReference type="AlphaFoldDB" id="A0A135S3C9"/>
<sequence length="288" mass="32565">MNVDFGVLPPAGDPHLHDRARLRRQIYERSYDNSTDIPKAVDCKYLSRDAPASSNQRHLQVLEIVNFLRTWPQKATTTQCLAQQLSQNILIGGFQESCEKTALNDRLGIDIAANWGSLVKSCREQQTPFTLMFMLAPMSYGSKADMSLVKTLAAFTVYEELKAVELPAWVEYRDFQPNQVPQLDNLIQVLGPFKTPAPKDDGDELKSFASAKQLRRMRDQKAAWDHKADNDCAFLAKFLLAQWPCIEPGVTDISKPLLVDIEAALGVVRVEWKRLYRNKDLCAHLSTV</sequence>
<accession>A0A135S3C9</accession>
<dbReference type="Proteomes" id="UP000070054">
    <property type="component" value="Unassembled WGS sequence"/>
</dbReference>
<dbReference type="OrthoDB" id="3182339at2759"/>
<organism evidence="1 2">
    <name type="scientific">Colletotrichum nymphaeae SA-01</name>
    <dbReference type="NCBI Taxonomy" id="1460502"/>
    <lineage>
        <taxon>Eukaryota</taxon>
        <taxon>Fungi</taxon>
        <taxon>Dikarya</taxon>
        <taxon>Ascomycota</taxon>
        <taxon>Pezizomycotina</taxon>
        <taxon>Sordariomycetes</taxon>
        <taxon>Hypocreomycetidae</taxon>
        <taxon>Glomerellales</taxon>
        <taxon>Glomerellaceae</taxon>
        <taxon>Colletotrichum</taxon>
        <taxon>Colletotrichum acutatum species complex</taxon>
    </lineage>
</organism>
<comment type="caution">
    <text evidence="1">The sequence shown here is derived from an EMBL/GenBank/DDBJ whole genome shotgun (WGS) entry which is preliminary data.</text>
</comment>
<proteinExistence type="predicted"/>
<gene>
    <name evidence="1" type="ORF">CNYM01_00601</name>
</gene>
<keyword evidence="2" id="KW-1185">Reference proteome</keyword>
<reference evidence="1 2" key="1">
    <citation type="submission" date="2014-02" db="EMBL/GenBank/DDBJ databases">
        <title>The genome sequence of Colletotrichum nymphaeae SA-01.</title>
        <authorList>
            <person name="Baroncelli R."/>
            <person name="Thon M.R."/>
        </authorList>
    </citation>
    <scope>NUCLEOTIDE SEQUENCE [LARGE SCALE GENOMIC DNA]</scope>
    <source>
        <strain evidence="1 2">SA-01</strain>
    </source>
</reference>
<name>A0A135S3C9_9PEZI</name>
<protein>
    <submittedName>
        <fullName evidence="1">Uncharacterized protein</fullName>
    </submittedName>
</protein>
<evidence type="ECO:0000313" key="2">
    <source>
        <dbReference type="Proteomes" id="UP000070054"/>
    </source>
</evidence>
<evidence type="ECO:0000313" key="1">
    <source>
        <dbReference type="EMBL" id="KXH30433.1"/>
    </source>
</evidence>
<dbReference type="EMBL" id="JEMN01001663">
    <property type="protein sequence ID" value="KXH30433.1"/>
    <property type="molecule type" value="Genomic_DNA"/>
</dbReference>